<keyword evidence="3" id="KW-0614">Plasmid</keyword>
<feature type="transmembrane region" description="Helical" evidence="1">
    <location>
        <begin position="260"/>
        <end position="281"/>
    </location>
</feature>
<gene>
    <name evidence="2" type="ORF">NCTC10186_00002</name>
    <name evidence="3" type="ORF">NCTC10186_00835</name>
    <name evidence="4" type="ORF">NCTC10186_00847</name>
</gene>
<geneLocation type="plasmid" evidence="3 5">
    <name>3</name>
</geneLocation>
<sequence>MKKEFSINKTIEQIKTIYQELFDRAISQRTLLFLKNLCFIFLETSFDQTFLQRSFDQKNDPSKCDFKEEKNDHFEPIDETTLREILVTNLSQNGYIKTSNDPIRYKNYLKQIDLVNFIPSTWADNHEKFNSLKSAIYKNLRRAFKIQLISLIQNELQNNLEQKEFRKGFENFIKNKDIAEISNKVLIDALEQIEQRLFDWKHVNATFKNNQKEVVSPVSNLKVLSNNFFEDIYQRIKIANSEDPKFWKKTKKLTTWNGRFLIAFGLTFVLSTLFFEVFQGLSVWNESLSIKYLIYIGFGLLALLVLIGILLIFLYFKNKNYIKSYNISSNIEYKSIGKITKEHEQLIDFLDEVFQAQKLYQDEHSEAQKTNDFVWKISFDLTQIELSNELINQIEWFCSYLKIIRDNNDHPVFKNELILWEFHIAKSEKIKSFEDLEKIMDPKFINRNLISFEIQE</sequence>
<dbReference type="Proteomes" id="UP000289862">
    <property type="component" value="Plasmid 4"/>
</dbReference>
<dbReference type="AlphaFoldDB" id="A0A449AYD0"/>
<protein>
    <submittedName>
        <fullName evidence="2">Uncharacterized protein</fullName>
    </submittedName>
</protein>
<keyword evidence="5" id="KW-1185">Reference proteome</keyword>
<reference evidence="2 5" key="1">
    <citation type="submission" date="2019-01" db="EMBL/GenBank/DDBJ databases">
        <authorList>
            <consortium name="Pathogen Informatics"/>
        </authorList>
    </citation>
    <scope>NUCLEOTIDE SEQUENCE [LARGE SCALE GENOMIC DNA]</scope>
    <source>
        <strain evidence="2 5">NCTC10186</strain>
        <plasmid evidence="5">3</plasmid>
        <plasmid evidence="5">4</plasmid>
    </source>
</reference>
<keyword evidence="1" id="KW-0812">Transmembrane</keyword>
<accession>A0A449AYD0</accession>
<geneLocation type="plasmid" evidence="4 5">
    <name>4</name>
</geneLocation>
<dbReference type="EMBL" id="LR215031">
    <property type="protein sequence ID" value="VEU72538.1"/>
    <property type="molecule type" value="Genomic_DNA"/>
</dbReference>
<evidence type="ECO:0000313" key="2">
    <source>
        <dbReference type="EMBL" id="VEU72538.1"/>
    </source>
</evidence>
<organism evidence="2 5">
    <name type="scientific">Mycoplasmopsis gallopavonis</name>
    <dbReference type="NCBI Taxonomy" id="76629"/>
    <lineage>
        <taxon>Bacteria</taxon>
        <taxon>Bacillati</taxon>
        <taxon>Mycoplasmatota</taxon>
        <taxon>Mycoplasmoidales</taxon>
        <taxon>Metamycoplasmataceae</taxon>
        <taxon>Mycoplasmopsis</taxon>
    </lineage>
</organism>
<dbReference type="KEGG" id="mgal:NCTC10186_00835"/>
<keyword evidence="1" id="KW-1133">Transmembrane helix</keyword>
<dbReference type="RefSeq" id="WP_119572158.1">
    <property type="nucleotide sequence ID" value="NZ_LR215031.1"/>
</dbReference>
<dbReference type="Proteomes" id="UP000289862">
    <property type="component" value="Plasmid 3"/>
</dbReference>
<evidence type="ECO:0000313" key="5">
    <source>
        <dbReference type="Proteomes" id="UP000289862"/>
    </source>
</evidence>
<dbReference type="KEGG" id="mgal:NCTC10186_00002"/>
<dbReference type="EMBL" id="LR215033">
    <property type="protein sequence ID" value="VEU73327.1"/>
    <property type="molecule type" value="Genomic_DNA"/>
</dbReference>
<dbReference type="EMBL" id="LR215034">
    <property type="protein sequence ID" value="VEU73339.1"/>
    <property type="molecule type" value="Genomic_DNA"/>
</dbReference>
<keyword evidence="1" id="KW-0472">Membrane</keyword>
<evidence type="ECO:0000256" key="1">
    <source>
        <dbReference type="SAM" id="Phobius"/>
    </source>
</evidence>
<dbReference type="Proteomes" id="UP000289862">
    <property type="component" value="Chromosome"/>
</dbReference>
<dbReference type="OrthoDB" id="401448at2"/>
<feature type="transmembrane region" description="Helical" evidence="1">
    <location>
        <begin position="293"/>
        <end position="316"/>
    </location>
</feature>
<evidence type="ECO:0000313" key="4">
    <source>
        <dbReference type="EMBL" id="VEU73339.1"/>
    </source>
</evidence>
<dbReference type="KEGG" id="mgal:NCTC10186_00847"/>
<name>A0A449AYD0_9BACT</name>
<evidence type="ECO:0000313" key="3">
    <source>
        <dbReference type="EMBL" id="VEU73327.1"/>
    </source>
</evidence>
<proteinExistence type="predicted"/>